<dbReference type="GO" id="GO:0004803">
    <property type="term" value="F:transposase activity"/>
    <property type="evidence" value="ECO:0007669"/>
    <property type="project" value="InterPro"/>
</dbReference>
<dbReference type="Pfam" id="PF02371">
    <property type="entry name" value="Transposase_20"/>
    <property type="match status" value="1"/>
</dbReference>
<gene>
    <name evidence="3" type="ORF">DCMF_04760</name>
</gene>
<dbReference type="GO" id="GO:0003677">
    <property type="term" value="F:DNA binding"/>
    <property type="evidence" value="ECO:0007669"/>
    <property type="project" value="InterPro"/>
</dbReference>
<feature type="domain" description="Transposase IS116/IS110/IS902 C-terminal" evidence="2">
    <location>
        <begin position="286"/>
        <end position="363"/>
    </location>
</feature>
<dbReference type="InterPro" id="IPR002525">
    <property type="entry name" value="Transp_IS110-like_N"/>
</dbReference>
<organism evidence="3 4">
    <name type="scientific">Formimonas warabiya</name>
    <dbReference type="NCBI Taxonomy" id="1761012"/>
    <lineage>
        <taxon>Bacteria</taxon>
        <taxon>Bacillati</taxon>
        <taxon>Bacillota</taxon>
        <taxon>Clostridia</taxon>
        <taxon>Eubacteriales</taxon>
        <taxon>Peptococcaceae</taxon>
        <taxon>Candidatus Formimonas</taxon>
    </lineage>
</organism>
<evidence type="ECO:0000313" key="4">
    <source>
        <dbReference type="Proteomes" id="UP000323521"/>
    </source>
</evidence>
<dbReference type="KEGG" id="fwa:DCMF_04760"/>
<dbReference type="PANTHER" id="PTHR33055">
    <property type="entry name" value="TRANSPOSASE FOR INSERTION SEQUENCE ELEMENT IS1111A"/>
    <property type="match status" value="1"/>
</dbReference>
<sequence>MHQTFEPYLSVGIDVGADFSEMSIALPNFQLLGKPFKIFHNRLDSLSSAVDRIKKAEELNSLKARIFLESTGIYHFPLFCYLRESGFDVSVINPLITNSSRNMNIRKVHNDSFDSKKAAILGLNPNIKLSLIPTDLVLNLRNLTREYYNLMDARSAYVNKLLGQLRVAFPQYLGIFSKVTGSASLMILKEYTSPQAILDADPSTLIPAIAKASRKGIASAAAKYEQLVLAAKESFSFGHALDSNFFLICQHISFIQKYDEETQAVLSEMASIVDAHPEEPFIQQIHLLESYRGAGFLSAVTLMCEIGDFGAFRKPKQLYAYFGLDPEVKQSGNFKGTDVKISKRGSALARRVVYTMALQAIGSDKKGVAKNPVLREFYLKKCQSKCKMVALGAVMHKVCNTIFAMLRDNKPYEMKTPDQL</sequence>
<dbReference type="PANTHER" id="PTHR33055:SF13">
    <property type="entry name" value="TRANSPOSASE"/>
    <property type="match status" value="1"/>
</dbReference>
<name>A0A3G1KP03_FORW1</name>
<reference evidence="3 4" key="1">
    <citation type="submission" date="2016-10" db="EMBL/GenBank/DDBJ databases">
        <title>Complete Genome Sequence of Peptococcaceae strain DCMF.</title>
        <authorList>
            <person name="Edwards R.J."/>
            <person name="Holland S.I."/>
            <person name="Deshpande N.P."/>
            <person name="Wong Y.K."/>
            <person name="Ertan H."/>
            <person name="Manefield M."/>
            <person name="Russell T.L."/>
            <person name="Lee M.J."/>
        </authorList>
    </citation>
    <scope>NUCLEOTIDE SEQUENCE [LARGE SCALE GENOMIC DNA]</scope>
    <source>
        <strain evidence="3 4">DCMF</strain>
    </source>
</reference>
<dbReference type="NCBIfam" id="NF033542">
    <property type="entry name" value="transpos_IS110"/>
    <property type="match status" value="1"/>
</dbReference>
<dbReference type="RefSeq" id="WP_148133363.1">
    <property type="nucleotide sequence ID" value="NZ_CP017634.1"/>
</dbReference>
<dbReference type="AlphaFoldDB" id="A0A3G1KP03"/>
<dbReference type="InterPro" id="IPR047650">
    <property type="entry name" value="Transpos_IS110"/>
</dbReference>
<evidence type="ECO:0000259" key="2">
    <source>
        <dbReference type="Pfam" id="PF02371"/>
    </source>
</evidence>
<dbReference type="EMBL" id="CP017634">
    <property type="protein sequence ID" value="ATW24188.1"/>
    <property type="molecule type" value="Genomic_DNA"/>
</dbReference>
<keyword evidence="4" id="KW-1185">Reference proteome</keyword>
<feature type="domain" description="Transposase IS110-like N-terminal" evidence="1">
    <location>
        <begin position="11"/>
        <end position="170"/>
    </location>
</feature>
<dbReference type="Proteomes" id="UP000323521">
    <property type="component" value="Chromosome"/>
</dbReference>
<dbReference type="GO" id="GO:0006313">
    <property type="term" value="P:DNA transposition"/>
    <property type="evidence" value="ECO:0007669"/>
    <property type="project" value="InterPro"/>
</dbReference>
<dbReference type="OrthoDB" id="9811278at2"/>
<proteinExistence type="predicted"/>
<evidence type="ECO:0000259" key="1">
    <source>
        <dbReference type="Pfam" id="PF01548"/>
    </source>
</evidence>
<evidence type="ECO:0000313" key="3">
    <source>
        <dbReference type="EMBL" id="ATW24188.1"/>
    </source>
</evidence>
<protein>
    <submittedName>
        <fullName evidence="3">IS110 family transposase</fullName>
    </submittedName>
</protein>
<dbReference type="Pfam" id="PF01548">
    <property type="entry name" value="DEDD_Tnp_IS110"/>
    <property type="match status" value="1"/>
</dbReference>
<dbReference type="InterPro" id="IPR003346">
    <property type="entry name" value="Transposase_20"/>
</dbReference>
<accession>A0A3G1KP03</accession>